<gene>
    <name evidence="3" type="ORF">OIN60_11035</name>
</gene>
<name>A0ABT9FRE5_9BACL</name>
<feature type="transmembrane region" description="Helical" evidence="2">
    <location>
        <begin position="89"/>
        <end position="108"/>
    </location>
</feature>
<dbReference type="EMBL" id="JAPCKK010000016">
    <property type="protein sequence ID" value="MDP4097305.1"/>
    <property type="molecule type" value="Genomic_DNA"/>
</dbReference>
<evidence type="ECO:0000313" key="3">
    <source>
        <dbReference type="EMBL" id="MDP4097305.1"/>
    </source>
</evidence>
<keyword evidence="2" id="KW-0812">Transmembrane</keyword>
<evidence type="ECO:0000256" key="1">
    <source>
        <dbReference type="SAM" id="MobiDB-lite"/>
    </source>
</evidence>
<dbReference type="RefSeq" id="WP_305754916.1">
    <property type="nucleotide sequence ID" value="NZ_JAPCKK010000016.1"/>
</dbReference>
<organism evidence="3 4">
    <name type="scientific">Paenibacillus zeirhizosphaerae</name>
    <dbReference type="NCBI Taxonomy" id="2987519"/>
    <lineage>
        <taxon>Bacteria</taxon>
        <taxon>Bacillati</taxon>
        <taxon>Bacillota</taxon>
        <taxon>Bacilli</taxon>
        <taxon>Bacillales</taxon>
        <taxon>Paenibacillaceae</taxon>
        <taxon>Paenibacillus</taxon>
    </lineage>
</organism>
<keyword evidence="2" id="KW-1133">Transmembrane helix</keyword>
<feature type="region of interest" description="Disordered" evidence="1">
    <location>
        <begin position="54"/>
        <end position="83"/>
    </location>
</feature>
<comment type="caution">
    <text evidence="3">The sequence shown here is derived from an EMBL/GenBank/DDBJ whole genome shotgun (WGS) entry which is preliminary data.</text>
</comment>
<evidence type="ECO:0000313" key="4">
    <source>
        <dbReference type="Proteomes" id="UP001241848"/>
    </source>
</evidence>
<keyword evidence="4" id="KW-1185">Reference proteome</keyword>
<reference evidence="3 4" key="1">
    <citation type="submission" date="2022-10" db="EMBL/GenBank/DDBJ databases">
        <title>Paenibacillus description and whole genome data of maize root bacterial community.</title>
        <authorList>
            <person name="Marton D."/>
            <person name="Farkas M."/>
            <person name="Cserhati M."/>
        </authorList>
    </citation>
    <scope>NUCLEOTIDE SEQUENCE [LARGE SCALE GENOMIC DNA]</scope>
    <source>
        <strain evidence="3 4">P96</strain>
    </source>
</reference>
<proteinExistence type="predicted"/>
<accession>A0ABT9FRE5</accession>
<keyword evidence="2" id="KW-0472">Membrane</keyword>
<evidence type="ECO:0008006" key="5">
    <source>
        <dbReference type="Google" id="ProtNLM"/>
    </source>
</evidence>
<evidence type="ECO:0000256" key="2">
    <source>
        <dbReference type="SAM" id="Phobius"/>
    </source>
</evidence>
<protein>
    <recommendedName>
        <fullName evidence="5">DUF4367 domain-containing protein</fullName>
    </recommendedName>
</protein>
<sequence>MTTKPRHSEADKTTHEAWKRLQEQLAAEPVNAKWETWGSAGKENGSKLADMIAAPAASAAVHDSSPQLKVEAPAPVKSSRRRAGKGRKWAAAAAAVVIFGTVLATPMGNNALAAILHQFKVQEITRVDGDSLENMFNQMVPGESASKDNMFGQFSTESGNVQGEFTREQAVSKLPEYQLLSPDLTGSKETVYITPSRTITMKLNVDELNQAMQRVGATELLPDTMDGKEVTFSMHESIIYDLGSDEQQWASLTQQQAPEIMVDPSVDVKEAVDAVLQLPILPSDLKEQLQRSGILSGSIPMPYVVGQDAKANEITLGGTKVLVEQRQYDTVTDRTAIWIKDGQLFYFEGGSAYETEAEFMNKLKELVGA</sequence>
<dbReference type="Proteomes" id="UP001241848">
    <property type="component" value="Unassembled WGS sequence"/>
</dbReference>